<dbReference type="Gene3D" id="3.55.50.30">
    <property type="match status" value="1"/>
</dbReference>
<dbReference type="InterPro" id="IPR046342">
    <property type="entry name" value="CBS_dom_sf"/>
</dbReference>
<keyword evidence="1" id="KW-0129">CBS domain</keyword>
<dbReference type="PROSITE" id="PS51371">
    <property type="entry name" value="CBS"/>
    <property type="match status" value="1"/>
</dbReference>
<feature type="domain" description="CBS" evidence="3">
    <location>
        <begin position="239"/>
        <end position="301"/>
    </location>
</feature>
<evidence type="ECO:0000313" key="5">
    <source>
        <dbReference type="Proteomes" id="UP001151088"/>
    </source>
</evidence>
<comment type="caution">
    <text evidence="4">The sequence shown here is derived from an EMBL/GenBank/DDBJ whole genome shotgun (WGS) entry which is preliminary data.</text>
</comment>
<dbReference type="InterPro" id="IPR000644">
    <property type="entry name" value="CBS_dom"/>
</dbReference>
<dbReference type="InterPro" id="IPR006860">
    <property type="entry name" value="FecR"/>
</dbReference>
<sequence>MANKAKQTEDGRRTEEAAGWVARLQSRDATDQDRRDFRAWLARDPANAAAYEELQSLWGDLRAVPIGKDRLKKLRLSRRAIAGNIVAVGLIAVLATTLYQLGFVDRLRADHYTSVGEVGHFTLADGTRVDLNTDSAIRIMYSPAERRIELLRGEAFFDVAKNPARPFVVEDNILSATALGTRYGVRRDDGGGSDVQVEEGRVEVTSARSQVALGAGDVARVNRDGALDIGTADVSSRVAWREGKLVFSDQPLREVLATLERYRHGRIVVLDEAAAERRVSGIFDLRDTDEALAVLESSLPVTIVHLTGMMVVVRSR</sequence>
<dbReference type="Pfam" id="PF04773">
    <property type="entry name" value="FecR"/>
    <property type="match status" value="1"/>
</dbReference>
<name>A0A9X2PGD5_9HYPH</name>
<dbReference type="GO" id="GO:0016989">
    <property type="term" value="F:sigma factor antagonist activity"/>
    <property type="evidence" value="ECO:0007669"/>
    <property type="project" value="TreeGrafter"/>
</dbReference>
<evidence type="ECO:0000256" key="2">
    <source>
        <dbReference type="SAM" id="Phobius"/>
    </source>
</evidence>
<accession>A0A9X2PGD5</accession>
<dbReference type="InterPro" id="IPR032508">
    <property type="entry name" value="FecR_C"/>
</dbReference>
<keyword evidence="2" id="KW-0472">Membrane</keyword>
<gene>
    <name evidence="4" type="ORF">NVS89_17625</name>
</gene>
<keyword evidence="5" id="KW-1185">Reference proteome</keyword>
<dbReference type="InterPro" id="IPR012373">
    <property type="entry name" value="Ferrdict_sens_TM"/>
</dbReference>
<dbReference type="Proteomes" id="UP001151088">
    <property type="component" value="Unassembled WGS sequence"/>
</dbReference>
<organism evidence="4 5">
    <name type="scientific">Ancylobacter mangrovi</name>
    <dbReference type="NCBI Taxonomy" id="2972472"/>
    <lineage>
        <taxon>Bacteria</taxon>
        <taxon>Pseudomonadati</taxon>
        <taxon>Pseudomonadota</taxon>
        <taxon>Alphaproteobacteria</taxon>
        <taxon>Hyphomicrobiales</taxon>
        <taxon>Xanthobacteraceae</taxon>
        <taxon>Ancylobacter</taxon>
    </lineage>
</organism>
<dbReference type="SUPFAM" id="SSF54631">
    <property type="entry name" value="CBS-domain pair"/>
    <property type="match status" value="1"/>
</dbReference>
<dbReference type="Pfam" id="PF16344">
    <property type="entry name" value="FecR_C"/>
    <property type="match status" value="1"/>
</dbReference>
<reference evidence="4" key="1">
    <citation type="submission" date="2022-08" db="EMBL/GenBank/DDBJ databases">
        <authorList>
            <person name="Li F."/>
        </authorList>
    </citation>
    <scope>NUCLEOTIDE SEQUENCE</scope>
    <source>
        <strain evidence="4">MQZ15Z-1</strain>
    </source>
</reference>
<dbReference type="AlphaFoldDB" id="A0A9X2PGD5"/>
<keyword evidence="2" id="KW-1133">Transmembrane helix</keyword>
<dbReference type="Pfam" id="PF16220">
    <property type="entry name" value="DUF4880"/>
    <property type="match status" value="1"/>
</dbReference>
<dbReference type="Gene3D" id="2.60.120.1440">
    <property type="match status" value="1"/>
</dbReference>
<proteinExistence type="predicted"/>
<dbReference type="PANTHER" id="PTHR30273">
    <property type="entry name" value="PERIPLASMIC SIGNAL SENSOR AND SIGMA FACTOR ACTIVATOR FECR-RELATED"/>
    <property type="match status" value="1"/>
</dbReference>
<evidence type="ECO:0000259" key="3">
    <source>
        <dbReference type="PROSITE" id="PS51371"/>
    </source>
</evidence>
<evidence type="ECO:0000313" key="4">
    <source>
        <dbReference type="EMBL" id="MCS0496909.1"/>
    </source>
</evidence>
<dbReference type="InterPro" id="IPR032623">
    <property type="entry name" value="FecR_N"/>
</dbReference>
<keyword evidence="2" id="KW-0812">Transmembrane</keyword>
<dbReference type="RefSeq" id="WP_258734067.1">
    <property type="nucleotide sequence ID" value="NZ_JANTHZ010000008.1"/>
</dbReference>
<evidence type="ECO:0000256" key="1">
    <source>
        <dbReference type="PROSITE-ProRule" id="PRU00703"/>
    </source>
</evidence>
<dbReference type="PIRSF" id="PIRSF018266">
    <property type="entry name" value="FecR"/>
    <property type="match status" value="1"/>
</dbReference>
<feature type="transmembrane region" description="Helical" evidence="2">
    <location>
        <begin position="80"/>
        <end position="101"/>
    </location>
</feature>
<dbReference type="EMBL" id="JANTHZ010000008">
    <property type="protein sequence ID" value="MCS0496909.1"/>
    <property type="molecule type" value="Genomic_DNA"/>
</dbReference>
<dbReference type="PANTHER" id="PTHR30273:SF2">
    <property type="entry name" value="PROTEIN FECR"/>
    <property type="match status" value="1"/>
</dbReference>
<protein>
    <submittedName>
        <fullName evidence="4">FecR family protein</fullName>
    </submittedName>
</protein>